<evidence type="ECO:0000313" key="3">
    <source>
        <dbReference type="Proteomes" id="UP001187221"/>
    </source>
</evidence>
<dbReference type="Proteomes" id="UP001187221">
    <property type="component" value="Unassembled WGS sequence"/>
</dbReference>
<feature type="transmembrane region" description="Helical" evidence="1">
    <location>
        <begin position="55"/>
        <end position="75"/>
    </location>
</feature>
<accession>A0ABQ6P482</accession>
<comment type="caution">
    <text evidence="2">The sequence shown here is derived from an EMBL/GenBank/DDBJ whole genome shotgun (WGS) entry which is preliminary data.</text>
</comment>
<feature type="transmembrane region" description="Helical" evidence="1">
    <location>
        <begin position="12"/>
        <end position="34"/>
    </location>
</feature>
<gene>
    <name evidence="2" type="ORF">NUTIK01_08550</name>
</gene>
<keyword evidence="1" id="KW-0472">Membrane</keyword>
<sequence length="76" mass="8498">MTGWWQMIDWNGPWQALAACGGGLLVLAVAALLAERRRHARHDLDRVGCMPWTMIYVLSFFMGIMLVGTALKTALH</sequence>
<name>A0ABQ6P482_9SPHN</name>
<proteinExistence type="predicted"/>
<evidence type="ECO:0000256" key="1">
    <source>
        <dbReference type="SAM" id="Phobius"/>
    </source>
</evidence>
<protein>
    <submittedName>
        <fullName evidence="2">Uncharacterized protein</fullName>
    </submittedName>
</protein>
<organism evidence="2 3">
    <name type="scientific">Novosphingobium pituita</name>
    <dbReference type="NCBI Taxonomy" id="3056842"/>
    <lineage>
        <taxon>Bacteria</taxon>
        <taxon>Pseudomonadati</taxon>
        <taxon>Pseudomonadota</taxon>
        <taxon>Alphaproteobacteria</taxon>
        <taxon>Sphingomonadales</taxon>
        <taxon>Sphingomonadaceae</taxon>
        <taxon>Novosphingobium</taxon>
    </lineage>
</organism>
<evidence type="ECO:0000313" key="2">
    <source>
        <dbReference type="EMBL" id="GMM60078.1"/>
    </source>
</evidence>
<dbReference type="EMBL" id="BTFW01000001">
    <property type="protein sequence ID" value="GMM60078.1"/>
    <property type="molecule type" value="Genomic_DNA"/>
</dbReference>
<reference evidence="2 3" key="1">
    <citation type="submission" date="2023-06" db="EMBL/GenBank/DDBJ databases">
        <title>Draft genome sequence of Novosphingobium sp. strain IK01.</title>
        <authorList>
            <person name="Hatamoto M."/>
            <person name="Ikarashi T."/>
            <person name="Yamaguchi T."/>
        </authorList>
    </citation>
    <scope>NUCLEOTIDE SEQUENCE [LARGE SCALE GENOMIC DNA]</scope>
    <source>
        <strain evidence="2 3">IK01</strain>
    </source>
</reference>
<dbReference type="RefSeq" id="WP_317973898.1">
    <property type="nucleotide sequence ID" value="NZ_BTFW01000001.1"/>
</dbReference>
<keyword evidence="3" id="KW-1185">Reference proteome</keyword>
<keyword evidence="1" id="KW-0812">Transmembrane</keyword>
<keyword evidence="1" id="KW-1133">Transmembrane helix</keyword>